<organism evidence="4 5">
    <name type="scientific">Frankliniella fusca</name>
    <dbReference type="NCBI Taxonomy" id="407009"/>
    <lineage>
        <taxon>Eukaryota</taxon>
        <taxon>Metazoa</taxon>
        <taxon>Ecdysozoa</taxon>
        <taxon>Arthropoda</taxon>
        <taxon>Hexapoda</taxon>
        <taxon>Insecta</taxon>
        <taxon>Pterygota</taxon>
        <taxon>Neoptera</taxon>
        <taxon>Paraneoptera</taxon>
        <taxon>Thysanoptera</taxon>
        <taxon>Terebrantia</taxon>
        <taxon>Thripoidea</taxon>
        <taxon>Thripidae</taxon>
        <taxon>Frankliniella</taxon>
    </lineage>
</organism>
<dbReference type="Pfam" id="PF22936">
    <property type="entry name" value="Pol_BBD"/>
    <property type="match status" value="1"/>
</dbReference>
<dbReference type="AlphaFoldDB" id="A0AAE1HZK0"/>
<evidence type="ECO:0000313" key="4">
    <source>
        <dbReference type="EMBL" id="KAK3929565.1"/>
    </source>
</evidence>
<sequence>MHMSFQKEWFVSLEEHTTIITLADDSKLKCGGKGDVRFSCNGKSKLLRDVLYVPELSANLISVPQLVDRGFEVVFGKDECSIKNKSGNVLLCGMRRESKVRGGLFVVDCDSVQWAHIASVDNMPVESGEPIQDTSDLWHRMLGHLHDQGISLAIGQVSGMGKVSGKERPCEICLEGKMVKKSFPKQCKHRATRRLEIIHTDIMGPSPVVSFKGDSKAYRLADPSKPGTVFIRYHVSFLEGVRDPTNRKPVPELFNVPDEQDNSNLDVTVEIPEVRIEQPDQDEQLSIPPDHVG</sequence>
<reference evidence="4" key="2">
    <citation type="journal article" date="2023" name="BMC Genomics">
        <title>Pest status, molecular evolution, and epigenetic factors derived from the genome assembly of Frankliniella fusca, a thysanopteran phytovirus vector.</title>
        <authorList>
            <person name="Catto M.A."/>
            <person name="Labadie P.E."/>
            <person name="Jacobson A.L."/>
            <person name="Kennedy G.G."/>
            <person name="Srinivasan R."/>
            <person name="Hunt B.G."/>
        </authorList>
    </citation>
    <scope>NUCLEOTIDE SEQUENCE</scope>
    <source>
        <strain evidence="4">PL_HMW_Pooled</strain>
    </source>
</reference>
<evidence type="ECO:0000259" key="2">
    <source>
        <dbReference type="Pfam" id="PF22936"/>
    </source>
</evidence>
<evidence type="ECO:0000259" key="1">
    <source>
        <dbReference type="Pfam" id="PF13976"/>
    </source>
</evidence>
<protein>
    <submittedName>
        <fullName evidence="4">Retrovirus-related Pol polyprotein from transposon TNT 1-94</fullName>
    </submittedName>
</protein>
<feature type="domain" description="Retrovirus-related Pol polyprotein from transposon TNT 1-94-like beta-barrel" evidence="2">
    <location>
        <begin position="2"/>
        <end position="71"/>
    </location>
</feature>
<dbReference type="InterPro" id="IPR025724">
    <property type="entry name" value="GAG-pre-integrase_dom"/>
</dbReference>
<reference evidence="4" key="1">
    <citation type="submission" date="2021-07" db="EMBL/GenBank/DDBJ databases">
        <authorList>
            <person name="Catto M.A."/>
            <person name="Jacobson A."/>
            <person name="Kennedy G."/>
            <person name="Labadie P."/>
            <person name="Hunt B.G."/>
            <person name="Srinivasan R."/>
        </authorList>
    </citation>
    <scope>NUCLEOTIDE SEQUENCE</scope>
    <source>
        <strain evidence="4">PL_HMW_Pooled</strain>
        <tissue evidence="4">Head</tissue>
    </source>
</reference>
<dbReference type="EMBL" id="JAHWGI010001401">
    <property type="protein sequence ID" value="KAK3929564.1"/>
    <property type="molecule type" value="Genomic_DNA"/>
</dbReference>
<keyword evidence="5" id="KW-1185">Reference proteome</keyword>
<comment type="caution">
    <text evidence="4">The sequence shown here is derived from an EMBL/GenBank/DDBJ whole genome shotgun (WGS) entry which is preliminary data.</text>
</comment>
<feature type="domain" description="GAG-pre-integrase" evidence="1">
    <location>
        <begin position="103"/>
        <end position="178"/>
    </location>
</feature>
<gene>
    <name evidence="3" type="ORF">KUF71_003571</name>
    <name evidence="4" type="ORF">KUF71_003572</name>
</gene>
<evidence type="ECO:0000313" key="5">
    <source>
        <dbReference type="Proteomes" id="UP001219518"/>
    </source>
</evidence>
<dbReference type="EMBL" id="JAHWGI010001401">
    <property type="protein sequence ID" value="KAK3929565.1"/>
    <property type="molecule type" value="Genomic_DNA"/>
</dbReference>
<dbReference type="Proteomes" id="UP001219518">
    <property type="component" value="Unassembled WGS sequence"/>
</dbReference>
<name>A0AAE1HZK0_9NEOP</name>
<dbReference type="InterPro" id="IPR054722">
    <property type="entry name" value="PolX-like_BBD"/>
</dbReference>
<dbReference type="Pfam" id="PF13976">
    <property type="entry name" value="gag_pre-integrs"/>
    <property type="match status" value="1"/>
</dbReference>
<proteinExistence type="predicted"/>
<evidence type="ECO:0000313" key="3">
    <source>
        <dbReference type="EMBL" id="KAK3929564.1"/>
    </source>
</evidence>
<accession>A0AAE1HZK0</accession>